<dbReference type="Pfam" id="PF11964">
    <property type="entry name" value="SpoIIAA-like"/>
    <property type="match status" value="1"/>
</dbReference>
<dbReference type="Gene3D" id="3.40.50.10600">
    <property type="entry name" value="SpoIIaa-like domains"/>
    <property type="match status" value="1"/>
</dbReference>
<accession>A0A1N7N824</accession>
<reference evidence="2" key="1">
    <citation type="submission" date="2017-01" db="EMBL/GenBank/DDBJ databases">
        <authorList>
            <person name="Varghese N."/>
            <person name="Submissions S."/>
        </authorList>
    </citation>
    <scope>NUCLEOTIDE SEQUENCE [LARGE SCALE GENOMIC DNA]</scope>
    <source>
        <strain evidence="2">DSM 19945</strain>
    </source>
</reference>
<dbReference type="RefSeq" id="WP_076485130.1">
    <property type="nucleotide sequence ID" value="NZ_FTOG01000007.1"/>
</dbReference>
<dbReference type="OrthoDB" id="9811577at2"/>
<dbReference type="Proteomes" id="UP000186221">
    <property type="component" value="Unassembled WGS sequence"/>
</dbReference>
<dbReference type="AlphaFoldDB" id="A0A1N7N824"/>
<keyword evidence="2" id="KW-1185">Reference proteome</keyword>
<evidence type="ECO:0000313" key="1">
    <source>
        <dbReference type="EMBL" id="SIS94490.1"/>
    </source>
</evidence>
<dbReference type="InterPro" id="IPR038396">
    <property type="entry name" value="SpoIIAA-like_sf"/>
</dbReference>
<protein>
    <submittedName>
        <fullName evidence="1">SpoIIAA-like</fullName>
    </submittedName>
</protein>
<proteinExistence type="predicted"/>
<dbReference type="EMBL" id="FTOG01000007">
    <property type="protein sequence ID" value="SIS94490.1"/>
    <property type="molecule type" value="Genomic_DNA"/>
</dbReference>
<organism evidence="1 2">
    <name type="scientific">Rhodobacter aestuarii</name>
    <dbReference type="NCBI Taxonomy" id="453582"/>
    <lineage>
        <taxon>Bacteria</taxon>
        <taxon>Pseudomonadati</taxon>
        <taxon>Pseudomonadota</taxon>
        <taxon>Alphaproteobacteria</taxon>
        <taxon>Rhodobacterales</taxon>
        <taxon>Rhodobacter group</taxon>
        <taxon>Rhodobacter</taxon>
    </lineage>
</organism>
<dbReference type="InterPro" id="IPR036513">
    <property type="entry name" value="STAS_dom_sf"/>
</dbReference>
<sequence>MTKGRFTLLDGFPADVLAVEAHGRIDHDAYVEDLIPAVEERLTAAGRLKLLYALGADFEGFTAGAMFEDGKVGLLHLADFARIAVVSDVAWISAGVRLFAPLIRCPVRTFPRAEMAEARVWISADPERAGGPEVAADQKLMMLEDREPPAS</sequence>
<dbReference type="STRING" id="453582.SAMN05421580_10785"/>
<gene>
    <name evidence="1" type="ORF">SAMN05421580_10785</name>
</gene>
<evidence type="ECO:0000313" key="2">
    <source>
        <dbReference type="Proteomes" id="UP000186221"/>
    </source>
</evidence>
<name>A0A1N7N824_9RHOB</name>
<dbReference type="InterPro" id="IPR021866">
    <property type="entry name" value="SpoIIAA-like"/>
</dbReference>
<dbReference type="SUPFAM" id="SSF52091">
    <property type="entry name" value="SpoIIaa-like"/>
    <property type="match status" value="1"/>
</dbReference>